<gene>
    <name evidence="1" type="ORF">A2625_01455</name>
</gene>
<dbReference type="Proteomes" id="UP000178724">
    <property type="component" value="Unassembled WGS sequence"/>
</dbReference>
<evidence type="ECO:0000313" key="2">
    <source>
        <dbReference type="Proteomes" id="UP000178724"/>
    </source>
</evidence>
<evidence type="ECO:0008006" key="3">
    <source>
        <dbReference type="Google" id="ProtNLM"/>
    </source>
</evidence>
<proteinExistence type="predicted"/>
<dbReference type="AlphaFoldDB" id="A0A1F4Q1S0"/>
<name>A0A1F4Q1S0_UNCSA</name>
<accession>A0A1F4Q1S0</accession>
<organism evidence="1 2">
    <name type="scientific">candidate division WOR-1 bacterium RIFCSPHIGHO2_01_FULL_53_15</name>
    <dbReference type="NCBI Taxonomy" id="1802564"/>
    <lineage>
        <taxon>Bacteria</taxon>
        <taxon>Bacillati</taxon>
        <taxon>Saganbacteria</taxon>
    </lineage>
</organism>
<dbReference type="InterPro" id="IPR007060">
    <property type="entry name" value="FtsL/DivIC"/>
</dbReference>
<comment type="caution">
    <text evidence="1">The sequence shown here is derived from an EMBL/GenBank/DDBJ whole genome shotgun (WGS) entry which is preliminary data.</text>
</comment>
<sequence>MSRNVNFRKAVSILLLFLFLAGVHLFIYAQNITLKYRITDLKIKLAELTSARQALGSRAAREEDLAYVEKIAKSKLGMIYPADITYIVEENQAPKKPPGRPE</sequence>
<dbReference type="Pfam" id="PF04977">
    <property type="entry name" value="DivIC"/>
    <property type="match status" value="1"/>
</dbReference>
<reference evidence="1 2" key="1">
    <citation type="journal article" date="2016" name="Nat. Commun.">
        <title>Thousands of microbial genomes shed light on interconnected biogeochemical processes in an aquifer system.</title>
        <authorList>
            <person name="Anantharaman K."/>
            <person name="Brown C.T."/>
            <person name="Hug L.A."/>
            <person name="Sharon I."/>
            <person name="Castelle C.J."/>
            <person name="Probst A.J."/>
            <person name="Thomas B.C."/>
            <person name="Singh A."/>
            <person name="Wilkins M.J."/>
            <person name="Karaoz U."/>
            <person name="Brodie E.L."/>
            <person name="Williams K.H."/>
            <person name="Hubbard S.S."/>
            <person name="Banfield J.F."/>
        </authorList>
    </citation>
    <scope>NUCLEOTIDE SEQUENCE [LARGE SCALE GENOMIC DNA]</scope>
</reference>
<evidence type="ECO:0000313" key="1">
    <source>
        <dbReference type="EMBL" id="OGB89993.1"/>
    </source>
</evidence>
<protein>
    <recommendedName>
        <fullName evidence="3">Cell division protein FtsL</fullName>
    </recommendedName>
</protein>
<dbReference type="EMBL" id="METM01000016">
    <property type="protein sequence ID" value="OGB89993.1"/>
    <property type="molecule type" value="Genomic_DNA"/>
</dbReference>